<gene>
    <name evidence="2" type="ORF">ATK78_3971</name>
</gene>
<dbReference type="GO" id="GO:0003677">
    <property type="term" value="F:DNA binding"/>
    <property type="evidence" value="ECO:0007669"/>
    <property type="project" value="InterPro"/>
</dbReference>
<evidence type="ECO:0000313" key="2">
    <source>
        <dbReference type="EMBL" id="TDQ06956.1"/>
    </source>
</evidence>
<dbReference type="PROSITE" id="PS50930">
    <property type="entry name" value="HTH_LYTTR"/>
    <property type="match status" value="1"/>
</dbReference>
<organism evidence="2 3">
    <name type="scientific">Pedobacter metabolipauper</name>
    <dbReference type="NCBI Taxonomy" id="425513"/>
    <lineage>
        <taxon>Bacteria</taxon>
        <taxon>Pseudomonadati</taxon>
        <taxon>Bacteroidota</taxon>
        <taxon>Sphingobacteriia</taxon>
        <taxon>Sphingobacteriales</taxon>
        <taxon>Sphingobacteriaceae</taxon>
        <taxon>Pedobacter</taxon>
    </lineage>
</organism>
<dbReference type="InterPro" id="IPR007492">
    <property type="entry name" value="LytTR_DNA-bd_dom"/>
</dbReference>
<dbReference type="InterPro" id="IPR046947">
    <property type="entry name" value="LytR-like"/>
</dbReference>
<dbReference type="GO" id="GO:0000156">
    <property type="term" value="F:phosphorelay response regulator activity"/>
    <property type="evidence" value="ECO:0007669"/>
    <property type="project" value="InterPro"/>
</dbReference>
<dbReference type="EMBL" id="SNYC01000007">
    <property type="protein sequence ID" value="TDQ06956.1"/>
    <property type="molecule type" value="Genomic_DNA"/>
</dbReference>
<dbReference type="PANTHER" id="PTHR37299">
    <property type="entry name" value="TRANSCRIPTIONAL REGULATOR-RELATED"/>
    <property type="match status" value="1"/>
</dbReference>
<proteinExistence type="predicted"/>
<evidence type="ECO:0000259" key="1">
    <source>
        <dbReference type="PROSITE" id="PS50930"/>
    </source>
</evidence>
<dbReference type="RefSeq" id="WP_133577781.1">
    <property type="nucleotide sequence ID" value="NZ_SNYC01000007.1"/>
</dbReference>
<evidence type="ECO:0000313" key="3">
    <source>
        <dbReference type="Proteomes" id="UP000295620"/>
    </source>
</evidence>
<comment type="caution">
    <text evidence="2">The sequence shown here is derived from an EMBL/GenBank/DDBJ whole genome shotgun (WGS) entry which is preliminary data.</text>
</comment>
<accession>A0A4R6STK5</accession>
<name>A0A4R6STK5_9SPHI</name>
<dbReference type="PANTHER" id="PTHR37299:SF1">
    <property type="entry name" value="STAGE 0 SPORULATION PROTEIN A HOMOLOG"/>
    <property type="match status" value="1"/>
</dbReference>
<feature type="domain" description="HTH LytTR-type" evidence="1">
    <location>
        <begin position="4"/>
        <end position="82"/>
    </location>
</feature>
<keyword evidence="3" id="KW-1185">Reference proteome</keyword>
<dbReference type="Proteomes" id="UP000295620">
    <property type="component" value="Unassembled WGS sequence"/>
</dbReference>
<dbReference type="OrthoDB" id="2168082at2"/>
<dbReference type="SMART" id="SM00850">
    <property type="entry name" value="LytTR"/>
    <property type="match status" value="1"/>
</dbReference>
<sequence length="107" mass="12561">MNKIILHSQNQLVFINRSDIVYCKSDNCYTIYHLANHEEHIVCKSLKKTQDELDSFTFIRISQSYIINRDFIKLIDKKKKFLKMAGDEQLPYTISLSSLVNLIGFND</sequence>
<dbReference type="AlphaFoldDB" id="A0A4R6STK5"/>
<reference evidence="2 3" key="1">
    <citation type="submission" date="2019-03" db="EMBL/GenBank/DDBJ databases">
        <title>Genomic Encyclopedia of Archaeal and Bacterial Type Strains, Phase II (KMG-II): from individual species to whole genera.</title>
        <authorList>
            <person name="Goeker M."/>
        </authorList>
    </citation>
    <scope>NUCLEOTIDE SEQUENCE [LARGE SCALE GENOMIC DNA]</scope>
    <source>
        <strain evidence="2 3">DSM 19035</strain>
    </source>
</reference>
<dbReference type="Pfam" id="PF04397">
    <property type="entry name" value="LytTR"/>
    <property type="match status" value="1"/>
</dbReference>
<protein>
    <submittedName>
        <fullName evidence="2">Two-component system LytT family response regulator</fullName>
    </submittedName>
</protein>
<dbReference type="Gene3D" id="2.40.50.1020">
    <property type="entry name" value="LytTr DNA-binding domain"/>
    <property type="match status" value="1"/>
</dbReference>